<accession>A0A5R8NNU0</accession>
<feature type="transmembrane region" description="Helical" evidence="2">
    <location>
        <begin position="31"/>
        <end position="52"/>
    </location>
</feature>
<reference evidence="3 4" key="1">
    <citation type="submission" date="2019-05" db="EMBL/GenBank/DDBJ databases">
        <title>Genomes sequences of two Nocardia cyriacigeorgica environmental isolates, type strains Nocardia asteroides ATCC 19247 and Nocardia cyriacigeorgica DSM 44484.</title>
        <authorList>
            <person name="Vautrin F."/>
            <person name="Bergeron E."/>
            <person name="Dubost A."/>
            <person name="Abrouk D."/>
            <person name="Rodriguez Nava V."/>
            <person name="Pujic P."/>
        </authorList>
    </citation>
    <scope>NUCLEOTIDE SEQUENCE [LARGE SCALE GENOMIC DNA]</scope>
    <source>
        <strain evidence="3 4">EML 446</strain>
    </source>
</reference>
<dbReference type="RefSeq" id="WP_138448206.1">
    <property type="nucleotide sequence ID" value="NZ_VBUT01000005.1"/>
</dbReference>
<protein>
    <recommendedName>
        <fullName evidence="5">Cyclic di-GMP-binding protein</fullName>
    </recommendedName>
</protein>
<keyword evidence="2" id="KW-0472">Membrane</keyword>
<evidence type="ECO:0000313" key="4">
    <source>
        <dbReference type="Proteomes" id="UP000306378"/>
    </source>
</evidence>
<evidence type="ECO:0008006" key="5">
    <source>
        <dbReference type="Google" id="ProtNLM"/>
    </source>
</evidence>
<feature type="region of interest" description="Disordered" evidence="1">
    <location>
        <begin position="1"/>
        <end position="22"/>
    </location>
</feature>
<name>A0A5R8NNU0_9NOCA</name>
<gene>
    <name evidence="3" type="ORF">FEK34_13365</name>
</gene>
<sequence>MADDTPGPDTEQSEPPDYFPGERGRQVPRSAWWVLGLAGALLLVFAVVRPVWFDSPDEDADLDVPAERHVTASLADLGRPDGSWLTSEAPSTSFLVTLPVGSARSHTRLRLSGTTQVAEDSTVFLIVSIDGQQVYQRELPRGENGLDDLVDIPDQAAADGQVHVQVRTRGNLHHETCTSDRAAGMVIHLDPATMVEAALDEPVHTVRDAVATWGRSLTLVPIDLSDQWRTMAADLGIALSRAGYDITYRDELPDSDIHNAILIGPAQRLADITDWVAAEGMGTDDGVALGTVGSTPVLAVVEADPAVISQFLTTPAAVTADRGAADPRAVATATLTGDAVGLDALGTDLSEAQITESHRWRVRYALADLPGARLPRAVRVAFQLPASPPDLTWLLNVELNGRLVDSRPLGHTTEPVSIPLPPDAQMLNNTLTLTVQRDRDLGGCDVRVSTYPIQLLTASALELGDDPGTGFTAVPRDLAPGYVIYLPAADSKDTTELLNAVIPVLARFLPAPHHPQFRWNTDPLPGAPFVLVGDSAAANTLVRLRDGRLVAGASAAVLDVSAFDAGLVVQCANVAGARGLAISYSGDSEAVTLPAFGRECVQVITPGGTFTVDGGGALAPPGAAGTGIPE</sequence>
<keyword evidence="2" id="KW-0812">Transmembrane</keyword>
<evidence type="ECO:0000256" key="1">
    <source>
        <dbReference type="SAM" id="MobiDB-lite"/>
    </source>
</evidence>
<evidence type="ECO:0000256" key="2">
    <source>
        <dbReference type="SAM" id="Phobius"/>
    </source>
</evidence>
<comment type="caution">
    <text evidence="3">The sequence shown here is derived from an EMBL/GenBank/DDBJ whole genome shotgun (WGS) entry which is preliminary data.</text>
</comment>
<dbReference type="EMBL" id="VBUT01000005">
    <property type="protein sequence ID" value="TLF77342.1"/>
    <property type="molecule type" value="Genomic_DNA"/>
</dbReference>
<evidence type="ECO:0000313" key="3">
    <source>
        <dbReference type="EMBL" id="TLF77342.1"/>
    </source>
</evidence>
<organism evidence="3 4">
    <name type="scientific">Nocardia cyriacigeorgica</name>
    <dbReference type="NCBI Taxonomy" id="135487"/>
    <lineage>
        <taxon>Bacteria</taxon>
        <taxon>Bacillati</taxon>
        <taxon>Actinomycetota</taxon>
        <taxon>Actinomycetes</taxon>
        <taxon>Mycobacteriales</taxon>
        <taxon>Nocardiaceae</taxon>
        <taxon>Nocardia</taxon>
    </lineage>
</organism>
<proteinExistence type="predicted"/>
<dbReference type="AlphaFoldDB" id="A0A5R8NNU0"/>
<dbReference type="Proteomes" id="UP000306378">
    <property type="component" value="Unassembled WGS sequence"/>
</dbReference>
<keyword evidence="2" id="KW-1133">Transmembrane helix</keyword>